<gene>
    <name evidence="1" type="ORF">BJ992_000663</name>
</gene>
<dbReference type="Pfam" id="PF01042">
    <property type="entry name" value="Ribonuc_L-PSP"/>
    <property type="match status" value="1"/>
</dbReference>
<keyword evidence="2" id="KW-1185">Reference proteome</keyword>
<dbReference type="EMBL" id="JACHIU010000001">
    <property type="protein sequence ID" value="MBB6471232.1"/>
    <property type="molecule type" value="Genomic_DNA"/>
</dbReference>
<dbReference type="InterPro" id="IPR006175">
    <property type="entry name" value="YjgF/YER057c/UK114"/>
</dbReference>
<name>A0A7X0I9Q4_9ACTN</name>
<evidence type="ECO:0000313" key="1">
    <source>
        <dbReference type="EMBL" id="MBB6471232.1"/>
    </source>
</evidence>
<proteinExistence type="predicted"/>
<keyword evidence="1" id="KW-0378">Hydrolase</keyword>
<dbReference type="Proteomes" id="UP000555564">
    <property type="component" value="Unassembled WGS sequence"/>
</dbReference>
<accession>A0A7X0I9Q4</accession>
<dbReference type="AlphaFoldDB" id="A0A7X0I9Q4"/>
<dbReference type="CDD" id="cd00448">
    <property type="entry name" value="YjgF_YER057c_UK114_family"/>
    <property type="match status" value="1"/>
</dbReference>
<dbReference type="PANTHER" id="PTHR11803:SF48">
    <property type="entry name" value="2-AMINOMUCONATE DEAMINASE"/>
    <property type="match status" value="1"/>
</dbReference>
<comment type="caution">
    <text evidence="1">The sequence shown here is derived from an EMBL/GenBank/DDBJ whole genome shotgun (WGS) entry which is preliminary data.</text>
</comment>
<dbReference type="Gene3D" id="3.30.1330.40">
    <property type="entry name" value="RutC-like"/>
    <property type="match status" value="1"/>
</dbReference>
<dbReference type="InterPro" id="IPR035959">
    <property type="entry name" value="RutC-like_sf"/>
</dbReference>
<organism evidence="1 2">
    <name type="scientific">Sphaerisporangium rubeum</name>
    <dbReference type="NCBI Taxonomy" id="321317"/>
    <lineage>
        <taxon>Bacteria</taxon>
        <taxon>Bacillati</taxon>
        <taxon>Actinomycetota</taxon>
        <taxon>Actinomycetes</taxon>
        <taxon>Streptosporangiales</taxon>
        <taxon>Streptosporangiaceae</taxon>
        <taxon>Sphaerisporangium</taxon>
    </lineage>
</organism>
<protein>
    <submittedName>
        <fullName evidence="1">2-aminomuconate deaminase</fullName>
        <ecNumber evidence="1">3.5.99.5</ecNumber>
    </submittedName>
</protein>
<dbReference type="EC" id="3.5.99.5" evidence="1"/>
<dbReference type="GO" id="GO:0005829">
    <property type="term" value="C:cytosol"/>
    <property type="evidence" value="ECO:0007669"/>
    <property type="project" value="TreeGrafter"/>
</dbReference>
<dbReference type="GO" id="GO:0050540">
    <property type="term" value="F:2-aminomuconate deaminase activity"/>
    <property type="evidence" value="ECO:0007669"/>
    <property type="project" value="UniProtKB-EC"/>
</dbReference>
<dbReference type="SUPFAM" id="SSF55298">
    <property type="entry name" value="YjgF-like"/>
    <property type="match status" value="1"/>
</dbReference>
<reference evidence="1 2" key="1">
    <citation type="submission" date="2020-08" db="EMBL/GenBank/DDBJ databases">
        <title>Sequencing the genomes of 1000 actinobacteria strains.</title>
        <authorList>
            <person name="Klenk H.-P."/>
        </authorList>
    </citation>
    <scope>NUCLEOTIDE SEQUENCE [LARGE SCALE GENOMIC DNA]</scope>
    <source>
        <strain evidence="1 2">DSM 44936</strain>
    </source>
</reference>
<sequence>MTDDPDALLVTGKAAPRGRFPHVRRAGDFVFVSGTSSRRPDGSFAGATADAMGTTSLDIREQTKAVIENIRDLLAAAGGDLTDVVNVTGYLVNMNDFGGYNEVYGQYFDESGPARTTVAVHQLPHPHLLIEIACTAYIPRRSVT</sequence>
<dbReference type="RefSeq" id="WP_184978477.1">
    <property type="nucleotide sequence ID" value="NZ_BAAALO010000028.1"/>
</dbReference>
<dbReference type="PANTHER" id="PTHR11803">
    <property type="entry name" value="2-IMINOBUTANOATE/2-IMINOPROPANOATE DEAMINASE RIDA"/>
    <property type="match status" value="1"/>
</dbReference>
<evidence type="ECO:0000313" key="2">
    <source>
        <dbReference type="Proteomes" id="UP000555564"/>
    </source>
</evidence>